<dbReference type="Proteomes" id="UP000192758">
    <property type="component" value="Unassembled WGS sequence"/>
</dbReference>
<keyword evidence="4" id="KW-1185">Reference proteome</keyword>
<dbReference type="VEuPathDB" id="MicrosporidiaDB:EHP00_1825"/>
<feature type="signal peptide" evidence="2">
    <location>
        <begin position="1"/>
        <end position="18"/>
    </location>
</feature>
<sequence>MLNNLIIWILSVVSQILSLNKSIKCDKNNPNITKCAIVDIDFRKNIPRFYGKDSIDFINLKTNKTFLCKKCYQNIIKAFLTQNISVIGLSIAVNIKKYKEKTEKLNLIPLINNRMFCDKTLSKTCLPYVLNSHGLNTLQVTKNKDKVKNNQIVLILKWIHKNNVRITDLKKPENVFFCELTEFFNTKNIKNISLLLRKEATLYMPTIDDFVQNSFAFFIQIYKYGIVQWEDFSLTEINRQYFKFFNNKTFYRKMVKNMVKNYKKMTENMHELHIFYKIKEQKINLADISEENVLNNLIAVFDIKLKKEEDMEINTDFLDFTAEEGVLLDLFKEEEEKQKKEEKNKQLTDDTKKEVKKNLLKSRERMFIITFSIFISVSGLMCLFLILNYYLRKR</sequence>
<proteinExistence type="predicted"/>
<accession>A0A1W0E5F1</accession>
<evidence type="ECO:0000313" key="3">
    <source>
        <dbReference type="EMBL" id="OQS54429.1"/>
    </source>
</evidence>
<keyword evidence="2" id="KW-0732">Signal</keyword>
<protein>
    <submittedName>
        <fullName evidence="3">Uncharacterized protein</fullName>
    </submittedName>
</protein>
<gene>
    <name evidence="3" type="ORF">EHP00_1825</name>
</gene>
<evidence type="ECO:0000256" key="1">
    <source>
        <dbReference type="SAM" id="Phobius"/>
    </source>
</evidence>
<comment type="caution">
    <text evidence="3">The sequence shown here is derived from an EMBL/GenBank/DDBJ whole genome shotgun (WGS) entry which is preliminary data.</text>
</comment>
<dbReference type="EMBL" id="MNPJ01000020">
    <property type="protein sequence ID" value="OQS54429.1"/>
    <property type="molecule type" value="Genomic_DNA"/>
</dbReference>
<keyword evidence="1" id="KW-0472">Membrane</keyword>
<dbReference type="AlphaFoldDB" id="A0A1W0E5F1"/>
<keyword evidence="1" id="KW-0812">Transmembrane</keyword>
<name>A0A1W0E5F1_9MICR</name>
<reference evidence="3 4" key="1">
    <citation type="journal article" date="2017" name="Environ. Microbiol.">
        <title>Decay of the glycolytic pathway and adaptation to intranuclear parasitism within Enterocytozoonidae microsporidia.</title>
        <authorList>
            <person name="Wiredu Boakye D."/>
            <person name="Jaroenlak P."/>
            <person name="Prachumwat A."/>
            <person name="Williams T.A."/>
            <person name="Bateman K.S."/>
            <person name="Itsathitphaisarn O."/>
            <person name="Sritunyalucksana K."/>
            <person name="Paszkiewicz K.H."/>
            <person name="Moore K.A."/>
            <person name="Stentiford G.D."/>
            <person name="Williams B.A."/>
        </authorList>
    </citation>
    <scope>NUCLEOTIDE SEQUENCE [LARGE SCALE GENOMIC DNA]</scope>
    <source>
        <strain evidence="3 4">TH1</strain>
    </source>
</reference>
<organism evidence="3 4">
    <name type="scientific">Ecytonucleospora hepatopenaei</name>
    <dbReference type="NCBI Taxonomy" id="646526"/>
    <lineage>
        <taxon>Eukaryota</taxon>
        <taxon>Fungi</taxon>
        <taxon>Fungi incertae sedis</taxon>
        <taxon>Microsporidia</taxon>
        <taxon>Enterocytozoonidae</taxon>
        <taxon>Ecytonucleospora</taxon>
    </lineage>
</organism>
<evidence type="ECO:0000256" key="2">
    <source>
        <dbReference type="SAM" id="SignalP"/>
    </source>
</evidence>
<feature type="chain" id="PRO_5012596599" evidence="2">
    <location>
        <begin position="19"/>
        <end position="394"/>
    </location>
</feature>
<feature type="transmembrane region" description="Helical" evidence="1">
    <location>
        <begin position="366"/>
        <end position="391"/>
    </location>
</feature>
<keyword evidence="1" id="KW-1133">Transmembrane helix</keyword>
<evidence type="ECO:0000313" key="4">
    <source>
        <dbReference type="Proteomes" id="UP000192758"/>
    </source>
</evidence>